<accession>A0A6A6V3U3</accession>
<evidence type="ECO:0000256" key="1">
    <source>
        <dbReference type="SAM" id="MobiDB-lite"/>
    </source>
</evidence>
<name>A0A6A6V3U3_9PLEO</name>
<dbReference type="EMBL" id="MU006583">
    <property type="protein sequence ID" value="KAF2745228.1"/>
    <property type="molecule type" value="Genomic_DNA"/>
</dbReference>
<sequence length="161" mass="17719">MSKHGYYYDKTRGAMVRRRDTQTTGQNYHGEFANNKVPALTRRVDKHTGLPLFAYEKRGNFAGGNTVPTDGLYDPNQQGGSGTPKPYRPDLTAYQRDPLQTGGSSSMHDPHLQNPGQALAPYGGYGYNTQQHQQPPMPAAPPYVPPSQQQYGSVPLPGAYH</sequence>
<reference evidence="2" key="1">
    <citation type="journal article" date="2020" name="Stud. Mycol.">
        <title>101 Dothideomycetes genomes: a test case for predicting lifestyles and emergence of pathogens.</title>
        <authorList>
            <person name="Haridas S."/>
            <person name="Albert R."/>
            <person name="Binder M."/>
            <person name="Bloem J."/>
            <person name="Labutti K."/>
            <person name="Salamov A."/>
            <person name="Andreopoulos B."/>
            <person name="Baker S."/>
            <person name="Barry K."/>
            <person name="Bills G."/>
            <person name="Bluhm B."/>
            <person name="Cannon C."/>
            <person name="Castanera R."/>
            <person name="Culley D."/>
            <person name="Daum C."/>
            <person name="Ezra D."/>
            <person name="Gonzalez J."/>
            <person name="Henrissat B."/>
            <person name="Kuo A."/>
            <person name="Liang C."/>
            <person name="Lipzen A."/>
            <person name="Lutzoni F."/>
            <person name="Magnuson J."/>
            <person name="Mondo S."/>
            <person name="Nolan M."/>
            <person name="Ohm R."/>
            <person name="Pangilinan J."/>
            <person name="Park H.-J."/>
            <person name="Ramirez L."/>
            <person name="Alfaro M."/>
            <person name="Sun H."/>
            <person name="Tritt A."/>
            <person name="Yoshinaga Y."/>
            <person name="Zwiers L.-H."/>
            <person name="Turgeon B."/>
            <person name="Goodwin S."/>
            <person name="Spatafora J."/>
            <person name="Crous P."/>
            <person name="Grigoriev I."/>
        </authorList>
    </citation>
    <scope>NUCLEOTIDE SEQUENCE</scope>
    <source>
        <strain evidence="2">CBS 119925</strain>
    </source>
</reference>
<feature type="compositionally biased region" description="Pro residues" evidence="1">
    <location>
        <begin position="135"/>
        <end position="145"/>
    </location>
</feature>
<dbReference type="Proteomes" id="UP000799440">
    <property type="component" value="Unassembled WGS sequence"/>
</dbReference>
<evidence type="ECO:0000313" key="2">
    <source>
        <dbReference type="EMBL" id="KAF2745228.1"/>
    </source>
</evidence>
<dbReference type="AlphaFoldDB" id="A0A6A6V3U3"/>
<proteinExistence type="predicted"/>
<organism evidence="2 3">
    <name type="scientific">Sporormia fimetaria CBS 119925</name>
    <dbReference type="NCBI Taxonomy" id="1340428"/>
    <lineage>
        <taxon>Eukaryota</taxon>
        <taxon>Fungi</taxon>
        <taxon>Dikarya</taxon>
        <taxon>Ascomycota</taxon>
        <taxon>Pezizomycotina</taxon>
        <taxon>Dothideomycetes</taxon>
        <taxon>Pleosporomycetidae</taxon>
        <taxon>Pleosporales</taxon>
        <taxon>Sporormiaceae</taxon>
        <taxon>Sporormia</taxon>
    </lineage>
</organism>
<feature type="region of interest" description="Disordered" evidence="1">
    <location>
        <begin position="58"/>
        <end position="161"/>
    </location>
</feature>
<keyword evidence="3" id="KW-1185">Reference proteome</keyword>
<evidence type="ECO:0000313" key="3">
    <source>
        <dbReference type="Proteomes" id="UP000799440"/>
    </source>
</evidence>
<protein>
    <submittedName>
        <fullName evidence="2">Uncharacterized protein</fullName>
    </submittedName>
</protein>
<gene>
    <name evidence="2" type="ORF">M011DRAFT_488165</name>
</gene>